<feature type="non-terminal residue" evidence="1">
    <location>
        <position position="791"/>
    </location>
</feature>
<dbReference type="AlphaFoldDB" id="A0A0A1UAB2"/>
<dbReference type="KEGG" id="eiv:EIN_400970"/>
<evidence type="ECO:0000313" key="2">
    <source>
        <dbReference type="Proteomes" id="UP000014680"/>
    </source>
</evidence>
<evidence type="ECO:0000313" key="1">
    <source>
        <dbReference type="EMBL" id="ELP91957.1"/>
    </source>
</evidence>
<accession>A0A0A1UAB2</accession>
<dbReference type="Proteomes" id="UP000014680">
    <property type="component" value="Unassembled WGS sequence"/>
</dbReference>
<dbReference type="EMBL" id="KB206411">
    <property type="protein sequence ID" value="ELP91957.1"/>
    <property type="molecule type" value="Genomic_DNA"/>
</dbReference>
<name>A0A0A1UAB2_ENTIV</name>
<keyword evidence="2" id="KW-1185">Reference proteome</keyword>
<dbReference type="RefSeq" id="XP_004258728.1">
    <property type="nucleotide sequence ID" value="XM_004258680.1"/>
</dbReference>
<feature type="non-terminal residue" evidence="1">
    <location>
        <position position="1"/>
    </location>
</feature>
<gene>
    <name evidence="1" type="ORF">EIN_400970</name>
</gene>
<reference evidence="1 2" key="1">
    <citation type="submission" date="2012-10" db="EMBL/GenBank/DDBJ databases">
        <authorList>
            <person name="Zafar N."/>
            <person name="Inman J."/>
            <person name="Hall N."/>
            <person name="Lorenzi H."/>
            <person name="Caler E."/>
        </authorList>
    </citation>
    <scope>NUCLEOTIDE SEQUENCE [LARGE SCALE GENOMIC DNA]</scope>
    <source>
        <strain evidence="1 2">IP1</strain>
    </source>
</reference>
<proteinExistence type="predicted"/>
<dbReference type="VEuPathDB" id="AmoebaDB:EIN_400970"/>
<sequence>MASYLLKLISISYFFQFLFPEEFLKQKVIHNYFEKQKKTTEKKQTEKMVFSGFLSFCLSNLKNTMKSSCYNFNYWDSLGNSMLIFLILLHLSALALKCTVETTNKCLCACKDPLEGETGDSTCVFGTDTDCADGHTLTVAATKETLDLTTFVLNKTVETTPEGETEAVTSYETLTEIKQLTITKSGTLTSITVTNGDETTKKYLFKNAEFTGYDLVDLALGYTSNINLGNAIGNLRDDFSYTVTTTRTGFFLVSKFPLTNTNYFNRLFSSNPKLYRYGTTEDSHITCTFDGTKFEEYMCENFAHDEMILLFNGTSFTSTTLTQGAWRDVVFTNENISVEDTTYIITAQKLKTNGVFNIKGSITTVANFTMKSGIANRVDSKTFAPIIITLLDTPAPQTTDPVFFYLSQKERSTTSWSGISLFSFKVNSNYYRVTNLANNKYCTIKADGTAFVEPDCVVGILDDTNALTLKYLGTQTTIPIVNTAQKTFSTFGFNAITDVKTIDGYNFATLTLNVRKVDLINVKIPTLVFTPTFVYGTCLTSIVGSITIPTDSTNINGYILHDGSITGSQTTRIGTKNGKTYYRAMKTGHPYQNFCQLNCDAEGTCTFVQSDCETYATGEFAIFVLGNGVTKMDNIPGDVAREYTTCNLKAAGKLEVGTSVQLTCSNVDMGANPLIISTGIITINSYTTTSTAISVLSNLPTTLSIGSLKYIWVQSDAATSITDRCVQATNNYYRCAKEITDFEMLNYCTYTGTNYDLVDCDQADANTQKSERGHSFWKRLLTYNNYFNVKE</sequence>
<protein>
    <submittedName>
        <fullName evidence="1">Uncharacterized protein</fullName>
    </submittedName>
</protein>
<dbReference type="GeneID" id="14890846"/>
<organism evidence="1 2">
    <name type="scientific">Entamoeba invadens IP1</name>
    <dbReference type="NCBI Taxonomy" id="370355"/>
    <lineage>
        <taxon>Eukaryota</taxon>
        <taxon>Amoebozoa</taxon>
        <taxon>Evosea</taxon>
        <taxon>Archamoebae</taxon>
        <taxon>Mastigamoebida</taxon>
        <taxon>Entamoebidae</taxon>
        <taxon>Entamoeba</taxon>
    </lineage>
</organism>